<evidence type="ECO:0000259" key="12">
    <source>
        <dbReference type="PROSITE" id="PS52039"/>
    </source>
</evidence>
<feature type="site" description="Interaction with DNA" evidence="10">
    <location>
        <position position="143"/>
    </location>
</feature>
<dbReference type="InterPro" id="IPR028612">
    <property type="entry name" value="Topoisom_1_IA"/>
</dbReference>
<dbReference type="Gene3D" id="1.10.460.10">
    <property type="entry name" value="Topoisomerase I, domain 2"/>
    <property type="match status" value="1"/>
</dbReference>
<dbReference type="InterPro" id="IPR005733">
    <property type="entry name" value="TopoI_bac-type"/>
</dbReference>
<dbReference type="Pfam" id="PF01131">
    <property type="entry name" value="Topoisom_bac"/>
    <property type="match status" value="1"/>
</dbReference>
<dbReference type="InterPro" id="IPR023405">
    <property type="entry name" value="Topo_IA_core_domain"/>
</dbReference>
<evidence type="ECO:0000313" key="13">
    <source>
        <dbReference type="EMBL" id="UFP96377.1"/>
    </source>
</evidence>
<reference evidence="13 14" key="1">
    <citation type="journal article" date="2021" name="Genome Biol. Evol.">
        <title>Complete Genome Sequencing of a Novel Gloeobacter Species from a Waterfall Cave in Mexico.</title>
        <authorList>
            <person name="Saw J.H."/>
            <person name="Cardona T."/>
            <person name="Montejano G."/>
        </authorList>
    </citation>
    <scope>NUCLEOTIDE SEQUENCE [LARGE SCALE GENOMIC DNA]</scope>
    <source>
        <strain evidence="13">MG652769</strain>
    </source>
</reference>
<evidence type="ECO:0000313" key="14">
    <source>
        <dbReference type="Proteomes" id="UP001054846"/>
    </source>
</evidence>
<comment type="subunit">
    <text evidence="10">Monomer.</text>
</comment>
<feature type="domain" description="Toprim" evidence="11">
    <location>
        <begin position="3"/>
        <end position="113"/>
    </location>
</feature>
<dbReference type="EC" id="5.6.2.1" evidence="10"/>
<gene>
    <name evidence="10 13" type="primary">topA</name>
    <name evidence="13" type="ORF">ISF26_09275</name>
</gene>
<keyword evidence="6" id="KW-0460">Magnesium</keyword>
<dbReference type="SMART" id="SM00436">
    <property type="entry name" value="TOP1Bc"/>
    <property type="match status" value="1"/>
</dbReference>
<feature type="site" description="Interaction with DNA" evidence="10">
    <location>
        <position position="33"/>
    </location>
</feature>
<organism evidence="13 14">
    <name type="scientific">Gloeobacter morelensis MG652769</name>
    <dbReference type="NCBI Taxonomy" id="2781736"/>
    <lineage>
        <taxon>Bacteria</taxon>
        <taxon>Bacillati</taxon>
        <taxon>Cyanobacteriota</taxon>
        <taxon>Cyanophyceae</taxon>
        <taxon>Gloeobacterales</taxon>
        <taxon>Gloeobacteraceae</taxon>
        <taxon>Gloeobacter</taxon>
        <taxon>Gloeobacter morelensis</taxon>
    </lineage>
</organism>
<evidence type="ECO:0000256" key="9">
    <source>
        <dbReference type="ARBA" id="ARBA00023235"/>
    </source>
</evidence>
<evidence type="ECO:0000256" key="5">
    <source>
        <dbReference type="ARBA" id="ARBA00022833"/>
    </source>
</evidence>
<dbReference type="EMBL" id="CP063845">
    <property type="protein sequence ID" value="UFP96377.1"/>
    <property type="molecule type" value="Genomic_DNA"/>
</dbReference>
<evidence type="ECO:0000256" key="3">
    <source>
        <dbReference type="ARBA" id="ARBA00022723"/>
    </source>
</evidence>
<dbReference type="CDD" id="cd00186">
    <property type="entry name" value="TOP1Ac"/>
    <property type="match status" value="1"/>
</dbReference>
<dbReference type="PROSITE" id="PS50880">
    <property type="entry name" value="TOPRIM"/>
    <property type="match status" value="1"/>
</dbReference>
<dbReference type="InterPro" id="IPR003601">
    <property type="entry name" value="Topo_IA_2"/>
</dbReference>
<keyword evidence="8 10" id="KW-0238">DNA-binding</keyword>
<evidence type="ECO:0000256" key="7">
    <source>
        <dbReference type="ARBA" id="ARBA00023029"/>
    </source>
</evidence>
<dbReference type="InterPro" id="IPR034149">
    <property type="entry name" value="TOPRIM_TopoI"/>
</dbReference>
<dbReference type="InterPro" id="IPR000380">
    <property type="entry name" value="Topo_IA"/>
</dbReference>
<evidence type="ECO:0000256" key="4">
    <source>
        <dbReference type="ARBA" id="ARBA00022771"/>
    </source>
</evidence>
<dbReference type="InterPro" id="IPR023406">
    <property type="entry name" value="Topo_IA_AS"/>
</dbReference>
<proteinExistence type="inferred from homology"/>
<dbReference type="HAMAP" id="MF_00952">
    <property type="entry name" value="Topoisom_1_prok"/>
    <property type="match status" value="1"/>
</dbReference>
<evidence type="ECO:0000259" key="11">
    <source>
        <dbReference type="PROSITE" id="PS50880"/>
    </source>
</evidence>
<evidence type="ECO:0000256" key="2">
    <source>
        <dbReference type="ARBA" id="ARBA00009446"/>
    </source>
</evidence>
<sequence length="765" mass="85259">MSKSLVIVESPAKAKTISKILGKNFVVKASAGHIRDLPQKEMGVNVKNDFEPKYVIIPKKEEVVEELKGAARNADRVYLAPDPDREGEAIAWHLAQILDIPGERLQRIEFHEITKQAIQNAVAHPRDIDINRVDAQQARRILDRLVGYKLSPLLWKKVQRGLSAGRVQSVAVRLLCDREKEIQAFVSEEYWTVHGRFRQSAQAEAIPFSADLVRWSGKKPDLGNETAARAVVEALAGAASRVDSVKTRERQKEPQPPFITSTLQREGASALGLTVKRTMAIAQQLYEGIDLGEEGPVGLITYMRTDSTRVAEEAQEAARDFILAAYGKPYYPSRRRQYGAKKGAQDAHECIRPTDINRPPDAIKKSLTPDQFKLYRLIWQRFTASQMTAATLETRTVEITATPTVGRPDALFRVSVTRTVFDGYTRVYEEAREEAATGDEEAPGAAPVLEEGEALTLLTVDPKQHFTQPPARFSEATLVKALEEQGIGRPSTYAPTIGTIQERGYVNKDGRTLIPTELGMKVNDQLVQHFPNIVDTEFTANMEAQLDEVEKGSQRWTQLLADFYGPFVETLKAADEEMKRVVIVTDHLCESCGRPLLNRYGRFGNFLGCSGYPECDFTHQLTRDNKPVPKDRPAEGISCNQCAHAPMLITYGRYGEYLKCPACGKSQPKSTGITCPKCSKGQIVERRSKMGKNFYGCDQYPDCDFVLWSRPIDKPACPECGSILLYKPRKRGDDMVACSACKFTAPAQEMVGEEEVERQAALLTG</sequence>
<accession>A0ABY3PRP4</accession>
<evidence type="ECO:0000256" key="6">
    <source>
        <dbReference type="ARBA" id="ARBA00022842"/>
    </source>
</evidence>
<dbReference type="Gene3D" id="3.40.50.140">
    <property type="match status" value="1"/>
</dbReference>
<feature type="site" description="Interaction with DNA" evidence="10">
    <location>
        <position position="304"/>
    </location>
</feature>
<feature type="site" description="Interaction with DNA" evidence="10">
    <location>
        <position position="503"/>
    </location>
</feature>
<feature type="region of interest" description="Interaction with DNA" evidence="10">
    <location>
        <begin position="163"/>
        <end position="168"/>
    </location>
</feature>
<comment type="similarity">
    <text evidence="2 10">Belongs to the type IA topoisomerase family.</text>
</comment>
<name>A0ABY3PRP4_9CYAN</name>
<dbReference type="InterPro" id="IPR013824">
    <property type="entry name" value="Topo_IA_cen_sub1"/>
</dbReference>
<dbReference type="Gene3D" id="1.10.290.10">
    <property type="entry name" value="Topoisomerase I, domain 4"/>
    <property type="match status" value="1"/>
</dbReference>
<dbReference type="SUPFAM" id="SSF56712">
    <property type="entry name" value="Prokaryotic type I DNA topoisomerase"/>
    <property type="match status" value="1"/>
</dbReference>
<keyword evidence="7 10" id="KW-0799">Topoisomerase</keyword>
<dbReference type="InterPro" id="IPR003602">
    <property type="entry name" value="Topo_IA_DNA-bd_dom"/>
</dbReference>
<comment type="catalytic activity">
    <reaction evidence="1 10">
        <text>ATP-independent breakage of single-stranded DNA, followed by passage and rejoining.</text>
        <dbReference type="EC" id="5.6.2.1"/>
    </reaction>
</comment>
<keyword evidence="3" id="KW-0479">Metal-binding</keyword>
<feature type="site" description="Interaction with DNA" evidence="10">
    <location>
        <position position="139"/>
    </location>
</feature>
<evidence type="ECO:0000256" key="10">
    <source>
        <dbReference type="HAMAP-Rule" id="MF_00952"/>
    </source>
</evidence>
<keyword evidence="14" id="KW-1185">Reference proteome</keyword>
<feature type="domain" description="Topo IA-type catalytic" evidence="12">
    <location>
        <begin position="129"/>
        <end position="571"/>
    </location>
</feature>
<dbReference type="InterPro" id="IPR013825">
    <property type="entry name" value="Topo_IA_cen_sub2"/>
</dbReference>
<dbReference type="Gene3D" id="2.70.20.10">
    <property type="entry name" value="Topoisomerase I, domain 3"/>
    <property type="match status" value="1"/>
</dbReference>
<dbReference type="PRINTS" id="PR00417">
    <property type="entry name" value="PRTPISMRASEI"/>
</dbReference>
<dbReference type="PANTHER" id="PTHR42785:SF1">
    <property type="entry name" value="DNA TOPOISOMERASE"/>
    <property type="match status" value="1"/>
</dbReference>
<dbReference type="CDD" id="cd03363">
    <property type="entry name" value="TOPRIM_TopoIA_TopoI"/>
    <property type="match status" value="1"/>
</dbReference>
<feature type="active site" description="O-(5'-phospho-DNA)-tyrosine intermediate" evidence="10">
    <location>
        <position position="302"/>
    </location>
</feature>
<dbReference type="SMART" id="SM00437">
    <property type="entry name" value="TOP1Ac"/>
    <property type="match status" value="1"/>
</dbReference>
<feature type="site" description="Interaction with DNA" evidence="10">
    <location>
        <position position="148"/>
    </location>
</feature>
<dbReference type="InterPro" id="IPR013497">
    <property type="entry name" value="Topo_IA_cen"/>
</dbReference>
<dbReference type="Gene3D" id="3.30.65.10">
    <property type="entry name" value="Bacterial Topoisomerase I, domain 1"/>
    <property type="match status" value="2"/>
</dbReference>
<dbReference type="InterPro" id="IPR013498">
    <property type="entry name" value="Topo_IA_Znf"/>
</dbReference>
<keyword evidence="9 10" id="KW-0413">Isomerase</keyword>
<evidence type="ECO:0000256" key="8">
    <source>
        <dbReference type="ARBA" id="ARBA00023125"/>
    </source>
</evidence>
<dbReference type="SMART" id="SM00493">
    <property type="entry name" value="TOPRIM"/>
    <property type="match status" value="1"/>
</dbReference>
<dbReference type="InterPro" id="IPR013826">
    <property type="entry name" value="Topo_IA_cen_sub3"/>
</dbReference>
<dbReference type="NCBIfam" id="TIGR01051">
    <property type="entry name" value="topA_bact"/>
    <property type="match status" value="1"/>
</dbReference>
<dbReference type="Pfam" id="PF01396">
    <property type="entry name" value="Zn_ribbon_Top1"/>
    <property type="match status" value="4"/>
</dbReference>
<comment type="function">
    <text evidence="10">Releases the supercoiling and torsional tension of DNA, which is introduced during the DNA replication and transcription, by transiently cleaving and rejoining one strand of the DNA duplex. Introduces a single-strand break via transesterification at a target site in duplex DNA. The scissile phosphodiester is attacked by the catalytic tyrosine of the enzyme, resulting in the formation of a DNA-(5'-phosphotyrosyl)-enzyme intermediate and the expulsion of a 3'-OH DNA strand. The free DNA strand then undergoes passage around the unbroken strand, thus removing DNA supercoils. Finally, in the religation step, the DNA 3'-OH attacks the covalent intermediate to expel the active-site tyrosine and restore the DNA phosphodiester backbone.</text>
</comment>
<feature type="site" description="Interaction with DNA" evidence="10">
    <location>
        <position position="155"/>
    </location>
</feature>
<evidence type="ECO:0000256" key="1">
    <source>
        <dbReference type="ARBA" id="ARBA00000213"/>
    </source>
</evidence>
<dbReference type="InterPro" id="IPR006171">
    <property type="entry name" value="TOPRIM_dom"/>
</dbReference>
<feature type="site" description="Interaction with DNA" evidence="10">
    <location>
        <position position="140"/>
    </location>
</feature>
<keyword evidence="4" id="KW-0863">Zinc-finger</keyword>
<keyword evidence="5" id="KW-0862">Zinc</keyword>
<dbReference type="Proteomes" id="UP001054846">
    <property type="component" value="Chromosome"/>
</dbReference>
<dbReference type="PROSITE" id="PS00396">
    <property type="entry name" value="TOPO_IA_1"/>
    <property type="match status" value="1"/>
</dbReference>
<dbReference type="SUPFAM" id="SSF57783">
    <property type="entry name" value="Zinc beta-ribbon"/>
    <property type="match status" value="1"/>
</dbReference>
<dbReference type="PROSITE" id="PS52039">
    <property type="entry name" value="TOPO_IA_2"/>
    <property type="match status" value="1"/>
</dbReference>
<dbReference type="RefSeq" id="WP_230843622.1">
    <property type="nucleotide sequence ID" value="NZ_CP063845.1"/>
</dbReference>
<dbReference type="Pfam" id="PF01751">
    <property type="entry name" value="Toprim"/>
    <property type="match status" value="1"/>
</dbReference>
<dbReference type="PANTHER" id="PTHR42785">
    <property type="entry name" value="DNA TOPOISOMERASE, TYPE IA, CORE"/>
    <property type="match status" value="1"/>
</dbReference>
<protein>
    <recommendedName>
        <fullName evidence="10">DNA topoisomerase 1</fullName>
        <ecNumber evidence="10">5.6.2.1</ecNumber>
    </recommendedName>
    <alternativeName>
        <fullName evidence="10">DNA topoisomerase I</fullName>
    </alternativeName>
</protein>